<evidence type="ECO:0000313" key="5">
    <source>
        <dbReference type="EMBL" id="OEE76973.1"/>
    </source>
</evidence>
<evidence type="ECO:0000259" key="4">
    <source>
        <dbReference type="PROSITE" id="PS01124"/>
    </source>
</evidence>
<dbReference type="Proteomes" id="UP000094165">
    <property type="component" value="Unassembled WGS sequence"/>
</dbReference>
<keyword evidence="2" id="KW-0238">DNA-binding</keyword>
<proteinExistence type="predicted"/>
<dbReference type="Pfam" id="PF12625">
    <property type="entry name" value="Arabinose_bd"/>
    <property type="match status" value="1"/>
</dbReference>
<dbReference type="InterPro" id="IPR009057">
    <property type="entry name" value="Homeodomain-like_sf"/>
</dbReference>
<name>A0A1E5D0U3_9VIBR</name>
<keyword evidence="1" id="KW-0805">Transcription regulation</keyword>
<dbReference type="Pfam" id="PF12833">
    <property type="entry name" value="HTH_18"/>
    <property type="match status" value="1"/>
</dbReference>
<dbReference type="PANTHER" id="PTHR47894">
    <property type="entry name" value="HTH-TYPE TRANSCRIPTIONAL REGULATOR GADX"/>
    <property type="match status" value="1"/>
</dbReference>
<reference evidence="5 6" key="1">
    <citation type="journal article" date="2012" name="Science">
        <title>Ecological populations of bacteria act as socially cohesive units of antibiotic production and resistance.</title>
        <authorList>
            <person name="Cordero O.X."/>
            <person name="Wildschutte H."/>
            <person name="Kirkup B."/>
            <person name="Proehl S."/>
            <person name="Ngo L."/>
            <person name="Hussain F."/>
            <person name="Le Roux F."/>
            <person name="Mincer T."/>
            <person name="Polz M.F."/>
        </authorList>
    </citation>
    <scope>NUCLEOTIDE SEQUENCE [LARGE SCALE GENOMIC DNA]</scope>
    <source>
        <strain evidence="5 6">FF-238</strain>
    </source>
</reference>
<protein>
    <submittedName>
        <fullName evidence="5">AraC family transcriptional regulator</fullName>
    </submittedName>
</protein>
<dbReference type="InterPro" id="IPR020449">
    <property type="entry name" value="Tscrpt_reg_AraC-type_HTH"/>
</dbReference>
<dbReference type="PRINTS" id="PR00032">
    <property type="entry name" value="HTHARAC"/>
</dbReference>
<dbReference type="InterPro" id="IPR018060">
    <property type="entry name" value="HTH_AraC"/>
</dbReference>
<evidence type="ECO:0000313" key="6">
    <source>
        <dbReference type="Proteomes" id="UP000094165"/>
    </source>
</evidence>
<dbReference type="InterPro" id="IPR032687">
    <property type="entry name" value="AraC-type_N"/>
</dbReference>
<feature type="domain" description="HTH araC/xylS-type" evidence="4">
    <location>
        <begin position="230"/>
        <end position="331"/>
    </location>
</feature>
<evidence type="ECO:0000256" key="1">
    <source>
        <dbReference type="ARBA" id="ARBA00023015"/>
    </source>
</evidence>
<dbReference type="GO" id="GO:0000976">
    <property type="term" value="F:transcription cis-regulatory region binding"/>
    <property type="evidence" value="ECO:0007669"/>
    <property type="project" value="TreeGrafter"/>
</dbReference>
<sequence>MKKHGHFVRGLSVIYIYQEMLDEYDINSADLVFPPSVFKNPMNLIPISEVNRWLKSLNSVTGNPDAMFEAAKRVNLDKIGSIGYWFFSGHDLSSTIRRINTGIHCLQSGVFLAGAQVGPILKWTYHNPSIESEAKVHDSVRVAVFMTKVLRRYLGEDFSPVRVMLSGKRDNDSLYRQYFGCEIEWNHSKTEVWFNSNLRLATRQVLSGDKKRLAMSFSDLDEYLNMPDAEDELKVIYETINYSRHFGLPTLERVSGLLGLSEQQFQRRLHRLGLNFSTIMGYVLSNIAVELLRHNIAIEEIAERLGYLHVASFNRMFKKHRGLTPKQYLDRFSDAF</sequence>
<gene>
    <name evidence="5" type="ORF">A130_14825</name>
</gene>
<evidence type="ECO:0000256" key="3">
    <source>
        <dbReference type="ARBA" id="ARBA00023163"/>
    </source>
</evidence>
<dbReference type="SMART" id="SM00342">
    <property type="entry name" value="HTH_ARAC"/>
    <property type="match status" value="1"/>
</dbReference>
<evidence type="ECO:0000256" key="2">
    <source>
        <dbReference type="ARBA" id="ARBA00023125"/>
    </source>
</evidence>
<dbReference type="SUPFAM" id="SSF46689">
    <property type="entry name" value="Homeodomain-like"/>
    <property type="match status" value="1"/>
</dbReference>
<keyword evidence="3" id="KW-0804">Transcription</keyword>
<dbReference type="PANTHER" id="PTHR47894:SF4">
    <property type="entry name" value="HTH-TYPE TRANSCRIPTIONAL REGULATOR GADX"/>
    <property type="match status" value="1"/>
</dbReference>
<dbReference type="GO" id="GO:0005829">
    <property type="term" value="C:cytosol"/>
    <property type="evidence" value="ECO:0007669"/>
    <property type="project" value="TreeGrafter"/>
</dbReference>
<organism evidence="5 6">
    <name type="scientific">Vibrio genomosp. F6 str. FF-238</name>
    <dbReference type="NCBI Taxonomy" id="1191298"/>
    <lineage>
        <taxon>Bacteria</taxon>
        <taxon>Pseudomonadati</taxon>
        <taxon>Pseudomonadota</taxon>
        <taxon>Gammaproteobacteria</taxon>
        <taxon>Vibrionales</taxon>
        <taxon>Vibrionaceae</taxon>
        <taxon>Vibrio</taxon>
    </lineage>
</organism>
<comment type="caution">
    <text evidence="5">The sequence shown here is derived from an EMBL/GenBank/DDBJ whole genome shotgun (WGS) entry which is preliminary data.</text>
</comment>
<accession>A0A1E5D0U3</accession>
<dbReference type="PROSITE" id="PS01124">
    <property type="entry name" value="HTH_ARAC_FAMILY_2"/>
    <property type="match status" value="1"/>
</dbReference>
<dbReference type="EMBL" id="AJYW02000097">
    <property type="protein sequence ID" value="OEE76973.1"/>
    <property type="molecule type" value="Genomic_DNA"/>
</dbReference>
<keyword evidence="6" id="KW-1185">Reference proteome</keyword>
<dbReference type="Gene3D" id="1.10.10.60">
    <property type="entry name" value="Homeodomain-like"/>
    <property type="match status" value="1"/>
</dbReference>
<dbReference type="GO" id="GO:0003700">
    <property type="term" value="F:DNA-binding transcription factor activity"/>
    <property type="evidence" value="ECO:0007669"/>
    <property type="project" value="InterPro"/>
</dbReference>
<dbReference type="AlphaFoldDB" id="A0A1E5D0U3"/>
<dbReference type="RefSeq" id="WP_017054588.1">
    <property type="nucleotide sequence ID" value="NZ_AJYW02000097.1"/>
</dbReference>